<evidence type="ECO:0000313" key="2">
    <source>
        <dbReference type="EMBL" id="CAB4185037.1"/>
    </source>
</evidence>
<gene>
    <name evidence="2" type="ORF">UFOVP1118_26</name>
</gene>
<accession>A0A6J5QRC1</accession>
<keyword evidence="1" id="KW-0175">Coiled coil</keyword>
<reference evidence="2" key="1">
    <citation type="submission" date="2020-05" db="EMBL/GenBank/DDBJ databases">
        <authorList>
            <person name="Chiriac C."/>
            <person name="Salcher M."/>
            <person name="Ghai R."/>
            <person name="Kavagutti S V."/>
        </authorList>
    </citation>
    <scope>NUCLEOTIDE SEQUENCE</scope>
</reference>
<sequence length="219" mass="22925">MNGGDEPSGIFKNKAVKKLMDDGDEPQEFIDDSIANRNAVASLGIKVTNPADIVSLDCGGGSNSKTMTLEQTLKTLKSAFTNKSTEAEALAKEMSELKAKNATLVAEFCEVSEKLEATAALASERDAAIAKVEELTKALAASEAIKSQAAAQIETVGKKAAAIAASVGVAPVEISAAESAIAKTSEEVWSEYCTMKNPAEKLAFYNKNRAAIVAHLGIK</sequence>
<dbReference type="EMBL" id="LR797073">
    <property type="protein sequence ID" value="CAB4185037.1"/>
    <property type="molecule type" value="Genomic_DNA"/>
</dbReference>
<proteinExistence type="predicted"/>
<organism evidence="2">
    <name type="scientific">uncultured Caudovirales phage</name>
    <dbReference type="NCBI Taxonomy" id="2100421"/>
    <lineage>
        <taxon>Viruses</taxon>
        <taxon>Duplodnaviria</taxon>
        <taxon>Heunggongvirae</taxon>
        <taxon>Uroviricota</taxon>
        <taxon>Caudoviricetes</taxon>
        <taxon>Peduoviridae</taxon>
        <taxon>Maltschvirus</taxon>
        <taxon>Maltschvirus maltsch</taxon>
    </lineage>
</organism>
<name>A0A6J5QRC1_9CAUD</name>
<feature type="coiled-coil region" evidence="1">
    <location>
        <begin position="80"/>
        <end position="107"/>
    </location>
</feature>
<evidence type="ECO:0000256" key="1">
    <source>
        <dbReference type="SAM" id="Coils"/>
    </source>
</evidence>
<protein>
    <submittedName>
        <fullName evidence="2">Uncharacterized protein</fullName>
    </submittedName>
</protein>